<keyword evidence="2" id="KW-1185">Reference proteome</keyword>
<proteinExistence type="predicted"/>
<name>A0A4S3KRD3_9GAMM</name>
<dbReference type="STRING" id="993689.GCA_002077135_00332"/>
<dbReference type="Proteomes" id="UP000307749">
    <property type="component" value="Unassembled WGS sequence"/>
</dbReference>
<dbReference type="AlphaFoldDB" id="A0A4S3KRD3"/>
<dbReference type="EMBL" id="MWQO01000008">
    <property type="protein sequence ID" value="THD11645.1"/>
    <property type="molecule type" value="Genomic_DNA"/>
</dbReference>
<reference evidence="1 2" key="1">
    <citation type="submission" date="2017-02" db="EMBL/GenBank/DDBJ databases">
        <title>Whole genome sequencing of Metallibacterium scheffleri DSM 24874 (T).</title>
        <authorList>
            <person name="Kumar S."/>
            <person name="Patil P."/>
            <person name="Patil P.B."/>
        </authorList>
    </citation>
    <scope>NUCLEOTIDE SEQUENCE [LARGE SCALE GENOMIC DNA]</scope>
    <source>
        <strain evidence="1 2">DSM 24874</strain>
    </source>
</reference>
<evidence type="ECO:0000313" key="2">
    <source>
        <dbReference type="Proteomes" id="UP000307749"/>
    </source>
</evidence>
<accession>A0A4S3KRD3</accession>
<organism evidence="1 2">
    <name type="scientific">Metallibacterium scheffleri</name>
    <dbReference type="NCBI Taxonomy" id="993689"/>
    <lineage>
        <taxon>Bacteria</taxon>
        <taxon>Pseudomonadati</taxon>
        <taxon>Pseudomonadota</taxon>
        <taxon>Gammaproteobacteria</taxon>
        <taxon>Lysobacterales</taxon>
        <taxon>Rhodanobacteraceae</taxon>
        <taxon>Metallibacterium</taxon>
    </lineage>
</organism>
<comment type="caution">
    <text evidence="1">The sequence shown here is derived from an EMBL/GenBank/DDBJ whole genome shotgun (WGS) entry which is preliminary data.</text>
</comment>
<evidence type="ECO:0000313" key="1">
    <source>
        <dbReference type="EMBL" id="THD11645.1"/>
    </source>
</evidence>
<protein>
    <submittedName>
        <fullName evidence="1">Uncharacterized protein</fullName>
    </submittedName>
</protein>
<sequence>MPAGAHDARKGLPCARRREIIMFIQSIEHRHLLVAVNSQRAQREILEFIPGWIPDLRNGYQGRACFLFTEQENVFAGQRTGRKFVTLAAVGNDGDIRAYYSRALDRVRQGRIATANLQPFSTPEYESVIERVLHNAAPLGDYVDAEISFNVITKSERLIDDPKRRVLLYTARRAGIIAEAPSGTLEESRFGFMLSLYAHATAHILADVFGGEWGNVYGIEPYFPGKPGAGWFLDAVEPSFGWQSEAKHQEALA</sequence>
<gene>
    <name evidence="1" type="ORF">B1806_02605</name>
</gene>